<dbReference type="GO" id="GO:0016787">
    <property type="term" value="F:hydrolase activity"/>
    <property type="evidence" value="ECO:0007669"/>
    <property type="project" value="UniProtKB-KW"/>
</dbReference>
<keyword evidence="2" id="KW-0378">Hydrolase</keyword>
<feature type="region of interest" description="Disordered" evidence="4">
    <location>
        <begin position="560"/>
        <end position="585"/>
    </location>
</feature>
<dbReference type="InterPro" id="IPR014015">
    <property type="entry name" value="Helicase_SF3_DNA-vir"/>
</dbReference>
<dbReference type="InterPro" id="IPR006500">
    <property type="entry name" value="Helicase_put_C_phage/plasmid"/>
</dbReference>
<dbReference type="NCBIfam" id="TIGR01613">
    <property type="entry name" value="primase_Cterm"/>
    <property type="match status" value="1"/>
</dbReference>
<reference evidence="6 7" key="1">
    <citation type="submission" date="2017-11" db="EMBL/GenBank/DDBJ databases">
        <title>Genomic Encyclopedia of Type Strains, Phase III (KMG-III): the genomes of soil and plant-associated and newly described type strains.</title>
        <authorList>
            <person name="Whitman W."/>
        </authorList>
    </citation>
    <scope>NUCLEOTIDE SEQUENCE [LARGE SCALE GENOMIC DNA]</scope>
    <source>
        <strain evidence="6 7">CGMCC 1.12274</strain>
    </source>
</reference>
<name>A0A2N0HL09_9SPHN</name>
<evidence type="ECO:0000256" key="3">
    <source>
        <dbReference type="ARBA" id="ARBA00022840"/>
    </source>
</evidence>
<dbReference type="PANTHER" id="PTHR35372:SF2">
    <property type="entry name" value="SF3 HELICASE DOMAIN-CONTAINING PROTEIN"/>
    <property type="match status" value="1"/>
</dbReference>
<keyword evidence="1" id="KW-0547">Nucleotide-binding</keyword>
<keyword evidence="7" id="KW-1185">Reference proteome</keyword>
<dbReference type="InterPro" id="IPR014818">
    <property type="entry name" value="Phage/plasmid_primase_P4_C"/>
</dbReference>
<dbReference type="InterPro" id="IPR027417">
    <property type="entry name" value="P-loop_NTPase"/>
</dbReference>
<dbReference type="PROSITE" id="PS51206">
    <property type="entry name" value="SF3_HELICASE_1"/>
    <property type="match status" value="1"/>
</dbReference>
<dbReference type="GO" id="GO:0004386">
    <property type="term" value="F:helicase activity"/>
    <property type="evidence" value="ECO:0007669"/>
    <property type="project" value="UniProtKB-KW"/>
</dbReference>
<evidence type="ECO:0000313" key="7">
    <source>
        <dbReference type="Proteomes" id="UP000232587"/>
    </source>
</evidence>
<feature type="domain" description="SF3 helicase" evidence="5">
    <location>
        <begin position="265"/>
        <end position="428"/>
    </location>
</feature>
<dbReference type="Pfam" id="PF08706">
    <property type="entry name" value="D5_N"/>
    <property type="match status" value="1"/>
</dbReference>
<evidence type="ECO:0000256" key="4">
    <source>
        <dbReference type="SAM" id="MobiDB-lite"/>
    </source>
</evidence>
<evidence type="ECO:0000256" key="1">
    <source>
        <dbReference type="ARBA" id="ARBA00022741"/>
    </source>
</evidence>
<evidence type="ECO:0000313" key="6">
    <source>
        <dbReference type="EMBL" id="PKB19644.1"/>
    </source>
</evidence>
<dbReference type="GO" id="GO:0005524">
    <property type="term" value="F:ATP binding"/>
    <property type="evidence" value="ECO:0007669"/>
    <property type="project" value="UniProtKB-KW"/>
</dbReference>
<accession>A0A2N0HL09</accession>
<proteinExistence type="predicted"/>
<evidence type="ECO:0000256" key="2">
    <source>
        <dbReference type="ARBA" id="ARBA00022801"/>
    </source>
</evidence>
<comment type="caution">
    <text evidence="6">The sequence shown here is derived from an EMBL/GenBank/DDBJ whole genome shotgun (WGS) entry which is preliminary data.</text>
</comment>
<keyword evidence="3" id="KW-0067">ATP-binding</keyword>
<dbReference type="InterPro" id="IPR051620">
    <property type="entry name" value="ORF904-like_C"/>
</dbReference>
<keyword evidence="6" id="KW-0347">Helicase</keyword>
<dbReference type="PANTHER" id="PTHR35372">
    <property type="entry name" value="ATP BINDING PROTEIN-RELATED"/>
    <property type="match status" value="1"/>
</dbReference>
<dbReference type="Gene3D" id="3.40.50.300">
    <property type="entry name" value="P-loop containing nucleotide triphosphate hydrolases"/>
    <property type="match status" value="1"/>
</dbReference>
<organism evidence="6 7">
    <name type="scientific">Novosphingobium kunmingense</name>
    <dbReference type="NCBI Taxonomy" id="1211806"/>
    <lineage>
        <taxon>Bacteria</taxon>
        <taxon>Pseudomonadati</taxon>
        <taxon>Pseudomonadota</taxon>
        <taxon>Alphaproteobacteria</taxon>
        <taxon>Sphingomonadales</taxon>
        <taxon>Sphingomonadaceae</taxon>
        <taxon>Novosphingobium</taxon>
    </lineage>
</organism>
<dbReference type="EMBL" id="PHUF01000003">
    <property type="protein sequence ID" value="PKB19644.1"/>
    <property type="molecule type" value="Genomic_DNA"/>
</dbReference>
<dbReference type="Proteomes" id="UP000232587">
    <property type="component" value="Unassembled WGS sequence"/>
</dbReference>
<protein>
    <submittedName>
        <fullName evidence="6">Putative DNA primase/helicase</fullName>
    </submittedName>
</protein>
<gene>
    <name evidence="6" type="ORF">B0I00_1884</name>
</gene>
<evidence type="ECO:0000259" key="5">
    <source>
        <dbReference type="PROSITE" id="PS51206"/>
    </source>
</evidence>
<dbReference type="AlphaFoldDB" id="A0A2N0HL09"/>
<dbReference type="SMART" id="SM00885">
    <property type="entry name" value="D5_N"/>
    <property type="match status" value="1"/>
</dbReference>
<dbReference type="SUPFAM" id="SSF52540">
    <property type="entry name" value="P-loop containing nucleoside triphosphate hydrolases"/>
    <property type="match status" value="1"/>
</dbReference>
<sequence>MPDFAKDLACARLPLTDLGNAERWRVRHGDDFRFCPEIGWFAWDKRRWRLLSEEKDRLPAPVMQSVFLTVRAIRNEAALVAASGFAPPSEPLNDRDLWEFERWAEAFGLAERDTYLRSDSDGSLARALDALEPLDVVLGAKKQAMWSHKIAAWAKTSEGAGKLQSVAALAKAFPDIAIEPDQLDQDRMAINVLNGTLRLERAREKRPSSEVEAGKSEWRTAGWRVKLHRHDRADLMTKLAPVKYAPGATCPEYDAFIERVQPDETMRRFVHQWGGLSLTGDISEQKLAFFYGSGRNGKGTWVETVAAIVGDYAGSIPIDSFMTDAGKRRGDQATPDIARLPGVRFLRASEPDKGAALNEGLIKQVTGGDPVDARHLNKGFFTFLPSFKMTISGNHKPKIKGTDDGIWRRMQLVPWGVQIPPDQVDRKLGDRMRDSEASGILNRLLAGLIDWRTHGLVEPDQVREATRAYRDDSDELGRFLSDMCEVSDDPKVRIKSTELFQFYEAWCQASGREAWKQRGFVGAMRDKQFEQLTSNGMWWVKVRIRPGILLDDVKAGAWRADDEKGDSGAPDDVGDDPWLDGRRYD</sequence>